<dbReference type="RefSeq" id="XP_014867259.1">
    <property type="nucleotide sequence ID" value="XM_015011773.1"/>
</dbReference>
<keyword evidence="4" id="KW-0862">Zinc</keyword>
<dbReference type="FunFam" id="1.10.10.60:FF:000012">
    <property type="entry name" value="Metastasis-associated 1 family, member 3"/>
    <property type="match status" value="1"/>
</dbReference>
<sequence>MCHAAVKYTGRRTKLITQLKRRHGISMEAPISSPSLLVHRLQRQIHVILLPSAPSAWCSSTTRHTITMEGRSSAQSFSNLQHHCHRPTSFPLTLSGFQSPDAGYPSSHSAQDSHDQYRGREEQSAASFLTSNTSSGVRRASSDSDRVFLTTSGSSLDGDAGLGGNFGGENRHGGHFDDSWYGKKEIWDDRESGESAADDFHSNTNDVFCTPEEGDRWRIRSNYNSYGQGEAVCSREFGASHFGKQTISYNRTESKLSDRYGGGEEDYGSSCGSGEDQLQPAETEGSWLTVSPTGEAEVGGPPERRWRGAADAHSLGSGSPVAINTQKLDSFSDAFLPQRRRRFQMPPERDSGQIWENELESVKLRHSCAFDQDTYLHPSSSSLSSSFPSPPSSSHLMSSVLSPPPTPLPPPSQSPSKADSPSAQGGAGHVVTQGGESLGGLQFFPPRIQTAGMIWKFPLLSHCFSQVAADQSDSKCGLRSSQGDQAGNATATCDVLQSPEPSSLTSSTHRSSLHATSPSSNAPFSLPFHPFSGKHHETTENASPYKATQKIKTEPVGLDQQHPQEQAVRVYTGRPFPSILRSKRAQNRSRYTPRPLLNPSRRAAGLFSTLSSVHRRGEETAWAEEEEEICGLPYVNVGPDFQADVPPCVGDGECSASWISEEDSPGEQLVWKPWDELQESARVQCHVEKLLSMCSSSCLPGGGSNTELALHCLYYCKGNTMAALEMLLFSQPSPVADYHYSGCDFWTDAEKNLFHTALGTYGKDFPLIEKTVRTKTVSQCVEFYYLTKKLVDKRKKQKEEEIREAQEELQKCMTPISQPLERPFALEEAVPVPSLASFFPCKLCGKMFYKIKSRNAHMKIHRQPQEDWTDRRLQHQLLTQRLALSRPASLVPSPGSSLLPPQASPAMAFSTQALAANGSGNPDGVHSVMTNSGAVNPNQLLDPCSGVTFSNITPTNSHLIAMNSIDACDSSRKDPSAAFHQPWSSFGLLLPDMSSFYCLPDGKEEVGAGPVEGKEAISWQ</sequence>
<keyword evidence="6" id="KW-0238">DNA-binding</keyword>
<keyword evidence="15" id="KW-1185">Reference proteome</keyword>
<dbReference type="PROSITE" id="PS51293">
    <property type="entry name" value="SANT"/>
    <property type="match status" value="1"/>
</dbReference>
<name>A0A3B3WQS4_9TELE</name>
<feature type="domain" description="SANT" evidence="13">
    <location>
        <begin position="741"/>
        <end position="792"/>
    </location>
</feature>
<feature type="compositionally biased region" description="Pro residues" evidence="10">
    <location>
        <begin position="402"/>
        <end position="413"/>
    </location>
</feature>
<dbReference type="GO" id="GO:0003714">
    <property type="term" value="F:transcription corepressor activity"/>
    <property type="evidence" value="ECO:0007669"/>
    <property type="project" value="TreeGrafter"/>
</dbReference>
<keyword evidence="7" id="KW-0804">Transcription</keyword>
<dbReference type="PROSITE" id="PS50157">
    <property type="entry name" value="ZINC_FINGER_C2H2_2"/>
    <property type="match status" value="1"/>
</dbReference>
<evidence type="ECO:0000259" key="11">
    <source>
        <dbReference type="PROSITE" id="PS50157"/>
    </source>
</evidence>
<dbReference type="InterPro" id="IPR051066">
    <property type="entry name" value="Trans_reg/Corepressor"/>
</dbReference>
<dbReference type="PANTHER" id="PTHR16089:SF43">
    <property type="match status" value="1"/>
</dbReference>
<evidence type="ECO:0000256" key="3">
    <source>
        <dbReference type="ARBA" id="ARBA00022771"/>
    </source>
</evidence>
<dbReference type="GO" id="GO:0006357">
    <property type="term" value="P:regulation of transcription by RNA polymerase II"/>
    <property type="evidence" value="ECO:0007669"/>
    <property type="project" value="TreeGrafter"/>
</dbReference>
<reference evidence="14" key="2">
    <citation type="submission" date="2025-09" db="UniProtKB">
        <authorList>
            <consortium name="Ensembl"/>
        </authorList>
    </citation>
    <scope>IDENTIFICATION</scope>
</reference>
<dbReference type="Proteomes" id="UP000261480">
    <property type="component" value="Unplaced"/>
</dbReference>
<dbReference type="GO" id="GO:0005667">
    <property type="term" value="C:transcription regulator complex"/>
    <property type="evidence" value="ECO:0007669"/>
    <property type="project" value="TreeGrafter"/>
</dbReference>
<feature type="region of interest" description="Disordered" evidence="10">
    <location>
        <begin position="91"/>
        <end position="144"/>
    </location>
</feature>
<dbReference type="PROSITE" id="PS00028">
    <property type="entry name" value="ZINC_FINGER_C2H2_1"/>
    <property type="match status" value="1"/>
</dbReference>
<dbReference type="PROSITE" id="PS51156">
    <property type="entry name" value="ELM2"/>
    <property type="match status" value="1"/>
</dbReference>
<keyword evidence="3 9" id="KW-0863">Zinc-finger</keyword>
<evidence type="ECO:0000256" key="2">
    <source>
        <dbReference type="ARBA" id="ARBA00022723"/>
    </source>
</evidence>
<dbReference type="KEGG" id="pmei:106932846"/>
<feature type="compositionally biased region" description="Low complexity" evidence="10">
    <location>
        <begin position="379"/>
        <end position="401"/>
    </location>
</feature>
<dbReference type="OrthoDB" id="10258692at2759"/>
<dbReference type="InterPro" id="IPR000949">
    <property type="entry name" value="ELM2_dom"/>
</dbReference>
<evidence type="ECO:0000256" key="7">
    <source>
        <dbReference type="ARBA" id="ARBA00023163"/>
    </source>
</evidence>
<keyword evidence="5" id="KW-0805">Transcription regulation</keyword>
<protein>
    <submittedName>
        <fullName evidence="14">Uncharacterized protein</fullName>
    </submittedName>
</protein>
<dbReference type="SMART" id="SM01189">
    <property type="entry name" value="ELM2"/>
    <property type="match status" value="1"/>
</dbReference>
<evidence type="ECO:0000256" key="4">
    <source>
        <dbReference type="ARBA" id="ARBA00022833"/>
    </source>
</evidence>
<feature type="domain" description="C2H2-type" evidence="11">
    <location>
        <begin position="839"/>
        <end position="866"/>
    </location>
</feature>
<accession>A0A3B3WQS4</accession>
<feature type="domain" description="ELM2" evidence="12">
    <location>
        <begin position="633"/>
        <end position="731"/>
    </location>
</feature>
<keyword evidence="2" id="KW-0479">Metal-binding</keyword>
<dbReference type="GO" id="GO:0000118">
    <property type="term" value="C:histone deacetylase complex"/>
    <property type="evidence" value="ECO:0007669"/>
    <property type="project" value="TreeGrafter"/>
</dbReference>
<dbReference type="Gene3D" id="1.10.10.60">
    <property type="entry name" value="Homeodomain-like"/>
    <property type="match status" value="1"/>
</dbReference>
<feature type="region of interest" description="Disordered" evidence="10">
    <location>
        <begin position="255"/>
        <end position="285"/>
    </location>
</feature>
<dbReference type="InterPro" id="IPR009057">
    <property type="entry name" value="Homeodomain-like_sf"/>
</dbReference>
<dbReference type="STRING" id="48701.ENSPMEP00000005133"/>
<dbReference type="GO" id="GO:0008270">
    <property type="term" value="F:zinc ion binding"/>
    <property type="evidence" value="ECO:0007669"/>
    <property type="project" value="UniProtKB-KW"/>
</dbReference>
<dbReference type="InterPro" id="IPR017884">
    <property type="entry name" value="SANT_dom"/>
</dbReference>
<dbReference type="AlphaFoldDB" id="A0A3B3WQS4"/>
<comment type="subcellular location">
    <subcellularLocation>
        <location evidence="1">Nucleus</location>
    </subcellularLocation>
</comment>
<evidence type="ECO:0000259" key="12">
    <source>
        <dbReference type="PROSITE" id="PS51156"/>
    </source>
</evidence>
<dbReference type="Pfam" id="PF01448">
    <property type="entry name" value="ELM2"/>
    <property type="match status" value="1"/>
</dbReference>
<feature type="compositionally biased region" description="Low complexity" evidence="10">
    <location>
        <begin position="502"/>
        <end position="517"/>
    </location>
</feature>
<evidence type="ECO:0000256" key="8">
    <source>
        <dbReference type="ARBA" id="ARBA00023242"/>
    </source>
</evidence>
<evidence type="ECO:0000256" key="1">
    <source>
        <dbReference type="ARBA" id="ARBA00004123"/>
    </source>
</evidence>
<evidence type="ECO:0000313" key="15">
    <source>
        <dbReference type="Proteomes" id="UP000261480"/>
    </source>
</evidence>
<dbReference type="SUPFAM" id="SSF46689">
    <property type="entry name" value="Homeodomain-like"/>
    <property type="match status" value="1"/>
</dbReference>
<evidence type="ECO:0000259" key="13">
    <source>
        <dbReference type="PROSITE" id="PS51293"/>
    </source>
</evidence>
<reference evidence="14" key="1">
    <citation type="submission" date="2025-08" db="UniProtKB">
        <authorList>
            <consortium name="Ensembl"/>
        </authorList>
    </citation>
    <scope>IDENTIFICATION</scope>
</reference>
<feature type="compositionally biased region" description="Polar residues" evidence="10">
    <location>
        <begin position="124"/>
        <end position="136"/>
    </location>
</feature>
<feature type="region of interest" description="Disordered" evidence="10">
    <location>
        <begin position="379"/>
        <end position="434"/>
    </location>
</feature>
<dbReference type="GeneID" id="106932846"/>
<dbReference type="Ensembl" id="ENSPMET00000008015.1">
    <property type="protein sequence ID" value="ENSPMEP00000005133.1"/>
    <property type="gene ID" value="ENSPMEG00000006461.1"/>
</dbReference>
<dbReference type="InterPro" id="IPR013087">
    <property type="entry name" value="Znf_C2H2_type"/>
</dbReference>
<dbReference type="PANTHER" id="PTHR16089">
    <property type="entry name" value="REST COREPRESSOR COREST PROTEIN-RELATED"/>
    <property type="match status" value="1"/>
</dbReference>
<evidence type="ECO:0000313" key="14">
    <source>
        <dbReference type="Ensembl" id="ENSPMEP00000005133.1"/>
    </source>
</evidence>
<dbReference type="GO" id="GO:0003677">
    <property type="term" value="F:DNA binding"/>
    <property type="evidence" value="ECO:0007669"/>
    <property type="project" value="UniProtKB-KW"/>
</dbReference>
<keyword evidence="8" id="KW-0539">Nucleus</keyword>
<dbReference type="InterPro" id="IPR001005">
    <property type="entry name" value="SANT/Myb"/>
</dbReference>
<feature type="region of interest" description="Disordered" evidence="10">
    <location>
        <begin position="495"/>
        <end position="544"/>
    </location>
</feature>
<proteinExistence type="predicted"/>
<evidence type="ECO:0000256" key="5">
    <source>
        <dbReference type="ARBA" id="ARBA00023015"/>
    </source>
</evidence>
<feature type="compositionally biased region" description="Basic and acidic residues" evidence="10">
    <location>
        <begin position="111"/>
        <end position="123"/>
    </location>
</feature>
<organism evidence="14 15">
    <name type="scientific">Poecilia mexicana</name>
    <dbReference type="NCBI Taxonomy" id="48701"/>
    <lineage>
        <taxon>Eukaryota</taxon>
        <taxon>Metazoa</taxon>
        <taxon>Chordata</taxon>
        <taxon>Craniata</taxon>
        <taxon>Vertebrata</taxon>
        <taxon>Euteleostomi</taxon>
        <taxon>Actinopterygii</taxon>
        <taxon>Neopterygii</taxon>
        <taxon>Teleostei</taxon>
        <taxon>Neoteleostei</taxon>
        <taxon>Acanthomorphata</taxon>
        <taxon>Ovalentaria</taxon>
        <taxon>Atherinomorphae</taxon>
        <taxon>Cyprinodontiformes</taxon>
        <taxon>Poeciliidae</taxon>
        <taxon>Poeciliinae</taxon>
        <taxon>Poecilia</taxon>
    </lineage>
</organism>
<evidence type="ECO:0000256" key="6">
    <source>
        <dbReference type="ARBA" id="ARBA00023125"/>
    </source>
</evidence>
<evidence type="ECO:0000256" key="10">
    <source>
        <dbReference type="SAM" id="MobiDB-lite"/>
    </source>
</evidence>
<dbReference type="SMART" id="SM00717">
    <property type="entry name" value="SANT"/>
    <property type="match status" value="1"/>
</dbReference>
<evidence type="ECO:0000256" key="9">
    <source>
        <dbReference type="PROSITE-ProRule" id="PRU00042"/>
    </source>
</evidence>